<organism evidence="3 4">
    <name type="scientific">Puniceicoccus vermicola</name>
    <dbReference type="NCBI Taxonomy" id="388746"/>
    <lineage>
        <taxon>Bacteria</taxon>
        <taxon>Pseudomonadati</taxon>
        <taxon>Verrucomicrobiota</taxon>
        <taxon>Opitutia</taxon>
        <taxon>Puniceicoccales</taxon>
        <taxon>Puniceicoccaceae</taxon>
        <taxon>Puniceicoccus</taxon>
    </lineage>
</organism>
<accession>A0A7X1E4N9</accession>
<protein>
    <submittedName>
        <fullName evidence="3">Phosphatase PAP2 family protein</fullName>
    </submittedName>
</protein>
<feature type="transmembrane region" description="Helical" evidence="1">
    <location>
        <begin position="186"/>
        <end position="207"/>
    </location>
</feature>
<dbReference type="Gene3D" id="1.20.144.10">
    <property type="entry name" value="Phosphatidic acid phosphatase type 2/haloperoxidase"/>
    <property type="match status" value="1"/>
</dbReference>
<evidence type="ECO:0000313" key="4">
    <source>
        <dbReference type="Proteomes" id="UP000525652"/>
    </source>
</evidence>
<evidence type="ECO:0000259" key="2">
    <source>
        <dbReference type="Pfam" id="PF01569"/>
    </source>
</evidence>
<evidence type="ECO:0000256" key="1">
    <source>
        <dbReference type="SAM" id="Phobius"/>
    </source>
</evidence>
<dbReference type="RefSeq" id="WP_185692903.1">
    <property type="nucleotide sequence ID" value="NZ_JACHVA010000082.1"/>
</dbReference>
<keyword evidence="4" id="KW-1185">Reference proteome</keyword>
<dbReference type="EMBL" id="JACHVA010000082">
    <property type="protein sequence ID" value="MBC2602208.1"/>
    <property type="molecule type" value="Genomic_DNA"/>
</dbReference>
<keyword evidence="1" id="KW-1133">Transmembrane helix</keyword>
<dbReference type="AlphaFoldDB" id="A0A7X1E4N9"/>
<dbReference type="Proteomes" id="UP000525652">
    <property type="component" value="Unassembled WGS sequence"/>
</dbReference>
<dbReference type="InterPro" id="IPR000326">
    <property type="entry name" value="PAP2/HPO"/>
</dbReference>
<proteinExistence type="predicted"/>
<reference evidence="3 4" key="1">
    <citation type="submission" date="2020-07" db="EMBL/GenBank/DDBJ databases">
        <authorList>
            <person name="Feng X."/>
        </authorList>
    </citation>
    <scope>NUCLEOTIDE SEQUENCE [LARGE SCALE GENOMIC DNA]</scope>
    <source>
        <strain evidence="3 4">JCM14086</strain>
    </source>
</reference>
<evidence type="ECO:0000313" key="3">
    <source>
        <dbReference type="EMBL" id="MBC2602208.1"/>
    </source>
</evidence>
<dbReference type="Pfam" id="PF01569">
    <property type="entry name" value="PAP2"/>
    <property type="match status" value="1"/>
</dbReference>
<feature type="transmembrane region" description="Helical" evidence="1">
    <location>
        <begin position="55"/>
        <end position="74"/>
    </location>
</feature>
<comment type="caution">
    <text evidence="3">The sequence shown here is derived from an EMBL/GenBank/DDBJ whole genome shotgun (WGS) entry which is preliminary data.</text>
</comment>
<feature type="transmembrane region" description="Helical" evidence="1">
    <location>
        <begin position="15"/>
        <end position="35"/>
    </location>
</feature>
<feature type="domain" description="Phosphatidic acid phosphatase type 2/haloperoxidase" evidence="2">
    <location>
        <begin position="114"/>
        <end position="211"/>
    </location>
</feature>
<keyword evidence="1" id="KW-0472">Membrane</keyword>
<name>A0A7X1E4N9_9BACT</name>
<keyword evidence="1" id="KW-0812">Transmembrane</keyword>
<gene>
    <name evidence="3" type="ORF">H5P30_10505</name>
</gene>
<feature type="transmembrane region" description="Helical" evidence="1">
    <location>
        <begin position="86"/>
        <end position="106"/>
    </location>
</feature>
<sequence>MESVKWKQRFTRLMLWKALGTSLAIFLFFVAYFYLLDHPAYPVREAPLLPIDGKLPILDWSALVYFSLWIYISLPAGFMINLRAMSHYLLGATVMALVGLSFFYFFPTSVPNTPADWTHYPLLEFLKSKDHSGNACPSLHVAYAVFAASWLHEILRISGTGPIPKGINIIWCVAIVLSTLTTRQHVWIDVLSGIFLALVVSPLNLWWAHRRKVIL</sequence>